<evidence type="ECO:0000313" key="1">
    <source>
        <dbReference type="EMBL" id="NME70386.1"/>
    </source>
</evidence>
<comment type="caution">
    <text evidence="1">The sequence shown here is derived from an EMBL/GenBank/DDBJ whole genome shotgun (WGS) entry which is preliminary data.</text>
</comment>
<proteinExistence type="predicted"/>
<accession>A0A7X9RX77</accession>
<sequence length="170" mass="19784">MSQKIYDDNKTNQLIEREALQSKEGDFVVFGVYEHVNDRYTRVPEGMEICILSDSNYHVTDALVKQLKEQKAIHSLGYYKKEEWVEVNPVIYKEGDMVPNHMMTMFPQGMISQIGTSHTQGITQRISLENLWIHMKSANNNNKNIRCFWTANKLTNPVLHPQLLFHITKS</sequence>
<dbReference type="RefSeq" id="WP_169658626.1">
    <property type="nucleotide sequence ID" value="NZ_JABANE010000063.1"/>
</dbReference>
<dbReference type="AlphaFoldDB" id="A0A7X9RX77"/>
<dbReference type="Proteomes" id="UP000576082">
    <property type="component" value="Unassembled WGS sequence"/>
</dbReference>
<reference evidence="1 2" key="1">
    <citation type="submission" date="2020-04" db="EMBL/GenBank/DDBJ databases">
        <title>Flammeovirga sp. SR4, a novel species isolated from seawater.</title>
        <authorList>
            <person name="Wang X."/>
        </authorList>
    </citation>
    <scope>NUCLEOTIDE SEQUENCE [LARGE SCALE GENOMIC DNA]</scope>
    <source>
        <strain evidence="1 2">ATCC 23126</strain>
    </source>
</reference>
<gene>
    <name evidence="1" type="ORF">HHU12_20585</name>
</gene>
<organism evidence="1 2">
    <name type="scientific">Flammeovirga aprica JL-4</name>
    <dbReference type="NCBI Taxonomy" id="694437"/>
    <lineage>
        <taxon>Bacteria</taxon>
        <taxon>Pseudomonadati</taxon>
        <taxon>Bacteroidota</taxon>
        <taxon>Cytophagia</taxon>
        <taxon>Cytophagales</taxon>
        <taxon>Flammeovirgaceae</taxon>
        <taxon>Flammeovirga</taxon>
    </lineage>
</organism>
<protein>
    <submittedName>
        <fullName evidence="1">Uncharacterized protein</fullName>
    </submittedName>
</protein>
<dbReference type="EMBL" id="JABANE010000063">
    <property type="protein sequence ID" value="NME70386.1"/>
    <property type="molecule type" value="Genomic_DNA"/>
</dbReference>
<keyword evidence="2" id="KW-1185">Reference proteome</keyword>
<evidence type="ECO:0000313" key="2">
    <source>
        <dbReference type="Proteomes" id="UP000576082"/>
    </source>
</evidence>
<name>A0A7X9RX77_9BACT</name>